<evidence type="ECO:0000256" key="6">
    <source>
        <dbReference type="ARBA" id="ARBA00022837"/>
    </source>
</evidence>
<evidence type="ECO:0000256" key="4">
    <source>
        <dbReference type="ARBA" id="ARBA00022729"/>
    </source>
</evidence>
<dbReference type="KEGG" id="fya:KMW28_27835"/>
<protein>
    <submittedName>
        <fullName evidence="9">Sulfatase-like hydrolase/transferase</fullName>
    </submittedName>
</protein>
<dbReference type="PROSITE" id="PS00149">
    <property type="entry name" value="SULFATASE_2"/>
    <property type="match status" value="1"/>
</dbReference>
<feature type="chain" id="PRO_5043959690" evidence="7">
    <location>
        <begin position="20"/>
        <end position="515"/>
    </location>
</feature>
<reference evidence="9 10" key="1">
    <citation type="submission" date="2021-05" db="EMBL/GenBank/DDBJ databases">
        <title>Comparative genomic studies on the polysaccharide-degrading batcterial strains of the Flammeovirga genus.</title>
        <authorList>
            <person name="Zewei F."/>
            <person name="Zheng Z."/>
            <person name="Yu L."/>
            <person name="Ruyue G."/>
            <person name="Yanhong M."/>
            <person name="Yuanyuan C."/>
            <person name="Jingyan G."/>
            <person name="Wenjun H."/>
        </authorList>
    </citation>
    <scope>NUCLEOTIDE SEQUENCE [LARGE SCALE GENOMIC DNA]</scope>
    <source>
        <strain evidence="9 10">NBRC:100898</strain>
    </source>
</reference>
<keyword evidence="10" id="KW-1185">Reference proteome</keyword>
<proteinExistence type="inferred from homology"/>
<keyword evidence="4 7" id="KW-0732">Signal</keyword>
<comment type="similarity">
    <text evidence="2">Belongs to the sulfatase family.</text>
</comment>
<dbReference type="InterPro" id="IPR024607">
    <property type="entry name" value="Sulfatase_CS"/>
</dbReference>
<dbReference type="Pfam" id="PF00884">
    <property type="entry name" value="Sulfatase"/>
    <property type="match status" value="1"/>
</dbReference>
<dbReference type="InterPro" id="IPR017850">
    <property type="entry name" value="Alkaline_phosphatase_core_sf"/>
</dbReference>
<evidence type="ECO:0000256" key="5">
    <source>
        <dbReference type="ARBA" id="ARBA00022801"/>
    </source>
</evidence>
<evidence type="ECO:0000313" key="10">
    <source>
        <dbReference type="Proteomes" id="UP000678679"/>
    </source>
</evidence>
<feature type="signal peptide" evidence="7">
    <location>
        <begin position="1"/>
        <end position="19"/>
    </location>
</feature>
<dbReference type="EMBL" id="CP076133">
    <property type="protein sequence ID" value="QWG04713.1"/>
    <property type="molecule type" value="Genomic_DNA"/>
</dbReference>
<evidence type="ECO:0000256" key="7">
    <source>
        <dbReference type="SAM" id="SignalP"/>
    </source>
</evidence>
<dbReference type="GO" id="GO:0004065">
    <property type="term" value="F:arylsulfatase activity"/>
    <property type="evidence" value="ECO:0007669"/>
    <property type="project" value="TreeGrafter"/>
</dbReference>
<evidence type="ECO:0000256" key="2">
    <source>
        <dbReference type="ARBA" id="ARBA00008779"/>
    </source>
</evidence>
<dbReference type="CDD" id="cd16155">
    <property type="entry name" value="sulfatase_like"/>
    <property type="match status" value="1"/>
</dbReference>
<dbReference type="Proteomes" id="UP000678679">
    <property type="component" value="Chromosome 2"/>
</dbReference>
<keyword evidence="3" id="KW-0479">Metal-binding</keyword>
<accession>A0AAX1NEM4</accession>
<dbReference type="GO" id="GO:0046872">
    <property type="term" value="F:metal ion binding"/>
    <property type="evidence" value="ECO:0007669"/>
    <property type="project" value="UniProtKB-KW"/>
</dbReference>
<evidence type="ECO:0000256" key="3">
    <source>
        <dbReference type="ARBA" id="ARBA00022723"/>
    </source>
</evidence>
<dbReference type="PANTHER" id="PTHR42693:SF42">
    <property type="entry name" value="ARYLSULFATASE G"/>
    <property type="match status" value="1"/>
</dbReference>
<name>A0AAX1NEM4_9BACT</name>
<evidence type="ECO:0000313" key="9">
    <source>
        <dbReference type="EMBL" id="QWG04713.1"/>
    </source>
</evidence>
<dbReference type="RefSeq" id="WP_169666613.1">
    <property type="nucleotide sequence ID" value="NZ_CP076133.1"/>
</dbReference>
<dbReference type="InterPro" id="IPR000917">
    <property type="entry name" value="Sulfatase_N"/>
</dbReference>
<dbReference type="InterPro" id="IPR050738">
    <property type="entry name" value="Sulfatase"/>
</dbReference>
<evidence type="ECO:0000259" key="8">
    <source>
        <dbReference type="Pfam" id="PF00884"/>
    </source>
</evidence>
<comment type="cofactor">
    <cofactor evidence="1">
        <name>Ca(2+)</name>
        <dbReference type="ChEBI" id="CHEBI:29108"/>
    </cofactor>
</comment>
<keyword evidence="5 9" id="KW-0378">Hydrolase</keyword>
<dbReference type="SUPFAM" id="SSF53649">
    <property type="entry name" value="Alkaline phosphatase-like"/>
    <property type="match status" value="1"/>
</dbReference>
<dbReference type="AlphaFoldDB" id="A0AAX1NEM4"/>
<organism evidence="9 10">
    <name type="scientific">Flammeovirga yaeyamensis</name>
    <dbReference type="NCBI Taxonomy" id="367791"/>
    <lineage>
        <taxon>Bacteria</taxon>
        <taxon>Pseudomonadati</taxon>
        <taxon>Bacteroidota</taxon>
        <taxon>Cytophagia</taxon>
        <taxon>Cytophagales</taxon>
        <taxon>Flammeovirgaceae</taxon>
        <taxon>Flammeovirga</taxon>
    </lineage>
</organism>
<evidence type="ECO:0000256" key="1">
    <source>
        <dbReference type="ARBA" id="ARBA00001913"/>
    </source>
</evidence>
<dbReference type="Gene3D" id="3.40.720.10">
    <property type="entry name" value="Alkaline Phosphatase, subunit A"/>
    <property type="match status" value="1"/>
</dbReference>
<gene>
    <name evidence="9" type="ORF">KMW28_27835</name>
</gene>
<keyword evidence="6" id="KW-0106">Calcium</keyword>
<dbReference type="PANTHER" id="PTHR42693">
    <property type="entry name" value="ARYLSULFATASE FAMILY MEMBER"/>
    <property type="match status" value="1"/>
</dbReference>
<sequence length="515" mass="58822">MKKYILFVLYFLISLSLKAQKPNVVLIYTDDHRYTGIHALGGMQVKTPNIDALADEGVVFTKAYLMGAFTGATCMPSRAMLLSGRSLFQLEGKGYTLPKKHTTIGESFQAAGYHTHMVGKWHQDKKSLNRSFNSGGLVMGLGAYLVDHYRMPLWEWNKKSDYKAEDSFMIRYDKNDHQIRTAYNPKEVKGPISNDEDGPHTSEIFSDQAISFIENYHNEKPFFMYLAYHAPHDPRQSSKKYKKQYPIDKIELPPSYLSMHPFDNGHMNVRDEALAPWPRTETIAKEHLSDYYSIITHLDHQIGRVIEVLKETGRYENTIIVLAGDSGLAVGNHGLMGKQNIYDEDGIHVPFIISGGKIDAPKRLDALCYIHDIFPTICDLAGIDAPKSATGISLAKVINGEAKQIRDYTYHAYRQHQRAYRVGDYKLIEYVSAPDYSNNKGEFRAGSRVTQLFKLSEDPWEVNNLAALDTYQPIVEKMRIEMIEKSKSLGDTKKNTGERYDFWENYQINRNDNIE</sequence>
<feature type="domain" description="Sulfatase N-terminal" evidence="8">
    <location>
        <begin position="22"/>
        <end position="383"/>
    </location>
</feature>